<sequence length="794" mass="86489">MFGLKTTLTASASITALMTALSLGATQPAAAQESTQETNGADGAQSMDEDSGAFAIDEILITARRTQESLKDAPITVSAFSEDTIQKAGIQRPTDFAQLVPNVLMLDTAEAGDTQVIIRGVINARDVDPSYALVVDGVLQPDPYALNRDLVAIQQIEVVKGPVSSLYGRNAVGGAILITTKRPSNDLEARATAEIGNGGHMRMSGFVSGPLVQDQLYANLAASYTDRDGFFDNEFLGGQVDFYEETRLRGRVLWEPSSDVSLDVSAEYADIQGSAINFNFQTAFFPNIQPQFADGINVNDTSLAFAPNVESINPAERLNLIAKLEWDLGFADLFIAGGYNQNDNALGSDFIINTAFGFEGVGADGNANNDFGLVGYTPAPGTIAFQERNGESMTFEARLSGDIGEKLEWSVGTYVADIERSVFVSLQEDSNNGEISLINPGPQTFNVTEDQLTEADVLSFYGQLFYDITPRLELALSGRWDSEDRTATNLLDSNFAGLPTLAGFDGLVREESFDRFQPRVSLRWTATDTVTFFASYGEGFRAGGFNAPGTRATVLAFDFAALDPDSVNIFDTYDEEVVKGWEAGFKSQLFDGAVQFNGTVFLTKTENSQVFEFTPVTSTRARTNIDETELKGFEAEAIWAANDYLTLNAAFGYTDATVERFDANPFAEGNAVPSVPETTLNVGGQFNYPVQDDLELISRVDYQRIGETPWDINGGSGAVTVRDPVDLVNVRLGFQKDWWSITAWARNLFDEEYNVENIISYTQTPGPDTPAQALLNFAHRGLPRTYGIELTVRY</sequence>
<dbReference type="Pfam" id="PF00593">
    <property type="entry name" value="TonB_dep_Rec_b-barrel"/>
    <property type="match status" value="1"/>
</dbReference>
<dbReference type="RefSeq" id="WP_121940431.1">
    <property type="nucleotide sequence ID" value="NZ_REFR01000017.1"/>
</dbReference>
<protein>
    <submittedName>
        <fullName evidence="17">Iron complex outermembrane receptor protein</fullName>
    </submittedName>
</protein>
<feature type="signal peptide" evidence="14">
    <location>
        <begin position="1"/>
        <end position="31"/>
    </location>
</feature>
<evidence type="ECO:0000259" key="15">
    <source>
        <dbReference type="Pfam" id="PF00593"/>
    </source>
</evidence>
<evidence type="ECO:0000256" key="12">
    <source>
        <dbReference type="RuleBase" id="RU003357"/>
    </source>
</evidence>
<name>A0A3M0BST7_9PROT</name>
<evidence type="ECO:0000256" key="5">
    <source>
        <dbReference type="ARBA" id="ARBA00022692"/>
    </source>
</evidence>
<dbReference type="OrthoDB" id="9775095at2"/>
<keyword evidence="3 11" id="KW-1134">Transmembrane beta strand</keyword>
<dbReference type="EMBL" id="REFR01000017">
    <property type="protein sequence ID" value="RMB00611.1"/>
    <property type="molecule type" value="Genomic_DNA"/>
</dbReference>
<keyword evidence="4" id="KW-0410">Iron transport</keyword>
<keyword evidence="2 11" id="KW-0813">Transport</keyword>
<dbReference type="InterPro" id="IPR012910">
    <property type="entry name" value="Plug_dom"/>
</dbReference>
<dbReference type="GO" id="GO:0009279">
    <property type="term" value="C:cell outer membrane"/>
    <property type="evidence" value="ECO:0007669"/>
    <property type="project" value="UniProtKB-SubCell"/>
</dbReference>
<accession>A0A3M0BST7</accession>
<dbReference type="InterPro" id="IPR036942">
    <property type="entry name" value="Beta-barrel_TonB_sf"/>
</dbReference>
<evidence type="ECO:0000256" key="8">
    <source>
        <dbReference type="ARBA" id="ARBA00023077"/>
    </source>
</evidence>
<dbReference type="InParanoid" id="A0A3M0BST7"/>
<evidence type="ECO:0000256" key="4">
    <source>
        <dbReference type="ARBA" id="ARBA00022496"/>
    </source>
</evidence>
<dbReference type="SUPFAM" id="SSF56935">
    <property type="entry name" value="Porins"/>
    <property type="match status" value="1"/>
</dbReference>
<evidence type="ECO:0000259" key="16">
    <source>
        <dbReference type="Pfam" id="PF07715"/>
    </source>
</evidence>
<keyword evidence="6" id="KW-0408">Iron</keyword>
<dbReference type="Proteomes" id="UP000271227">
    <property type="component" value="Unassembled WGS sequence"/>
</dbReference>
<dbReference type="CDD" id="cd01347">
    <property type="entry name" value="ligand_gated_channel"/>
    <property type="match status" value="1"/>
</dbReference>
<dbReference type="AlphaFoldDB" id="A0A3M0BST7"/>
<feature type="region of interest" description="Disordered" evidence="13">
    <location>
        <begin position="28"/>
        <end position="48"/>
    </location>
</feature>
<comment type="similarity">
    <text evidence="11 12">Belongs to the TonB-dependent receptor family.</text>
</comment>
<comment type="subcellular location">
    <subcellularLocation>
        <location evidence="1 11">Cell outer membrane</location>
        <topology evidence="1 11">Multi-pass membrane protein</topology>
    </subcellularLocation>
</comment>
<evidence type="ECO:0000256" key="1">
    <source>
        <dbReference type="ARBA" id="ARBA00004571"/>
    </source>
</evidence>
<dbReference type="PANTHER" id="PTHR32552:SF81">
    <property type="entry name" value="TONB-DEPENDENT OUTER MEMBRANE RECEPTOR"/>
    <property type="match status" value="1"/>
</dbReference>
<evidence type="ECO:0000313" key="18">
    <source>
        <dbReference type="Proteomes" id="UP000271227"/>
    </source>
</evidence>
<dbReference type="PANTHER" id="PTHR32552">
    <property type="entry name" value="FERRICHROME IRON RECEPTOR-RELATED"/>
    <property type="match status" value="1"/>
</dbReference>
<evidence type="ECO:0000256" key="14">
    <source>
        <dbReference type="SAM" id="SignalP"/>
    </source>
</evidence>
<keyword evidence="8 12" id="KW-0798">TonB box</keyword>
<dbReference type="InterPro" id="IPR000531">
    <property type="entry name" value="Beta-barrel_TonB"/>
</dbReference>
<dbReference type="Pfam" id="PF07715">
    <property type="entry name" value="Plug"/>
    <property type="match status" value="1"/>
</dbReference>
<gene>
    <name evidence="17" type="ORF">BXY39_3799</name>
</gene>
<feature type="domain" description="TonB-dependent receptor-like beta-barrel" evidence="15">
    <location>
        <begin position="286"/>
        <end position="748"/>
    </location>
</feature>
<keyword evidence="14" id="KW-0732">Signal</keyword>
<keyword evidence="7" id="KW-0406">Ion transport</keyword>
<feature type="chain" id="PRO_5018274878" evidence="14">
    <location>
        <begin position="32"/>
        <end position="794"/>
    </location>
</feature>
<reference evidence="17 18" key="1">
    <citation type="submission" date="2018-10" db="EMBL/GenBank/DDBJ databases">
        <title>Genomic Encyclopedia of Archaeal and Bacterial Type Strains, Phase II (KMG-II): from individual species to whole genera.</title>
        <authorList>
            <person name="Goeker M."/>
        </authorList>
    </citation>
    <scope>NUCLEOTIDE SEQUENCE [LARGE SCALE GENOMIC DNA]</scope>
    <source>
        <strain evidence="17 18">DSM 25217</strain>
    </source>
</reference>
<keyword evidence="18" id="KW-1185">Reference proteome</keyword>
<evidence type="ECO:0000256" key="9">
    <source>
        <dbReference type="ARBA" id="ARBA00023136"/>
    </source>
</evidence>
<dbReference type="PROSITE" id="PS52016">
    <property type="entry name" value="TONB_DEPENDENT_REC_3"/>
    <property type="match status" value="1"/>
</dbReference>
<evidence type="ECO:0000256" key="10">
    <source>
        <dbReference type="ARBA" id="ARBA00023237"/>
    </source>
</evidence>
<dbReference type="GO" id="GO:0006826">
    <property type="term" value="P:iron ion transport"/>
    <property type="evidence" value="ECO:0007669"/>
    <property type="project" value="UniProtKB-KW"/>
</dbReference>
<feature type="domain" description="TonB-dependent receptor plug" evidence="16">
    <location>
        <begin position="70"/>
        <end position="175"/>
    </location>
</feature>
<proteinExistence type="inferred from homology"/>
<keyword evidence="10 11" id="KW-0998">Cell outer membrane</keyword>
<keyword evidence="17" id="KW-0675">Receptor</keyword>
<dbReference type="InterPro" id="IPR039426">
    <property type="entry name" value="TonB-dep_rcpt-like"/>
</dbReference>
<evidence type="ECO:0000256" key="7">
    <source>
        <dbReference type="ARBA" id="ARBA00023065"/>
    </source>
</evidence>
<dbReference type="Gene3D" id="2.40.170.20">
    <property type="entry name" value="TonB-dependent receptor, beta-barrel domain"/>
    <property type="match status" value="1"/>
</dbReference>
<evidence type="ECO:0000256" key="6">
    <source>
        <dbReference type="ARBA" id="ARBA00023004"/>
    </source>
</evidence>
<evidence type="ECO:0000256" key="11">
    <source>
        <dbReference type="PROSITE-ProRule" id="PRU01360"/>
    </source>
</evidence>
<keyword evidence="9 11" id="KW-0472">Membrane</keyword>
<evidence type="ECO:0000256" key="13">
    <source>
        <dbReference type="SAM" id="MobiDB-lite"/>
    </source>
</evidence>
<keyword evidence="5 11" id="KW-0812">Transmembrane</keyword>
<organism evidence="17 18">
    <name type="scientific">Eilatimonas milleporae</name>
    <dbReference type="NCBI Taxonomy" id="911205"/>
    <lineage>
        <taxon>Bacteria</taxon>
        <taxon>Pseudomonadati</taxon>
        <taxon>Pseudomonadota</taxon>
        <taxon>Alphaproteobacteria</taxon>
        <taxon>Kordiimonadales</taxon>
        <taxon>Kordiimonadaceae</taxon>
        <taxon>Eilatimonas</taxon>
    </lineage>
</organism>
<comment type="caution">
    <text evidence="17">The sequence shown here is derived from an EMBL/GenBank/DDBJ whole genome shotgun (WGS) entry which is preliminary data.</text>
</comment>
<evidence type="ECO:0000256" key="3">
    <source>
        <dbReference type="ARBA" id="ARBA00022452"/>
    </source>
</evidence>
<evidence type="ECO:0000256" key="2">
    <source>
        <dbReference type="ARBA" id="ARBA00022448"/>
    </source>
</evidence>
<evidence type="ECO:0000313" key="17">
    <source>
        <dbReference type="EMBL" id="RMB00611.1"/>
    </source>
</evidence>